<comment type="catalytic activity">
    <reaction evidence="12">
        <text>K(+)(in) = K(+)(out)</text>
        <dbReference type="Rhea" id="RHEA:29463"/>
        <dbReference type="ChEBI" id="CHEBI:29103"/>
    </reaction>
</comment>
<feature type="transmembrane region" description="Helical" evidence="13">
    <location>
        <begin position="163"/>
        <end position="180"/>
    </location>
</feature>
<keyword evidence="9" id="KW-0406">Ion transport</keyword>
<evidence type="ECO:0000256" key="3">
    <source>
        <dbReference type="ARBA" id="ARBA00022448"/>
    </source>
</evidence>
<feature type="transmembrane region" description="Helical" evidence="13">
    <location>
        <begin position="34"/>
        <end position="52"/>
    </location>
</feature>
<keyword evidence="7" id="KW-0630">Potassium</keyword>
<keyword evidence="11" id="KW-0407">Ion channel</keyword>
<proteinExistence type="inferred from homology"/>
<dbReference type="RefSeq" id="WP_233724513.1">
    <property type="nucleotide sequence ID" value="NZ_JAJVCN010000001.1"/>
</dbReference>
<evidence type="ECO:0000313" key="15">
    <source>
        <dbReference type="Proteomes" id="UP001521150"/>
    </source>
</evidence>
<keyword evidence="5 13" id="KW-0812">Transmembrane</keyword>
<evidence type="ECO:0000256" key="11">
    <source>
        <dbReference type="ARBA" id="ARBA00023303"/>
    </source>
</evidence>
<dbReference type="InterPro" id="IPR010617">
    <property type="entry name" value="TMEM175-like"/>
</dbReference>
<sequence>MILIAWCCLLTLLPLVDLANERVDHPVEIVTGNWETIGSFALSFVVIARLWLTHHRMLAHVARYTNGLVLWNMAWLFTAVLLPFPTELVSQYGSDTFTMAFYMGTVLASSICLSAMTAVIYRSPDIQDPENPLDVWHLANGVTTTALIAVALVLALVVPGVNYFALFLLVLTPVILRSWARART</sequence>
<organism evidence="14 15">
    <name type="scientific">Kibdelosporangium philippinense</name>
    <dbReference type="NCBI Taxonomy" id="211113"/>
    <lineage>
        <taxon>Bacteria</taxon>
        <taxon>Bacillati</taxon>
        <taxon>Actinomycetota</taxon>
        <taxon>Actinomycetes</taxon>
        <taxon>Pseudonocardiales</taxon>
        <taxon>Pseudonocardiaceae</taxon>
        <taxon>Kibdelosporangium</taxon>
    </lineage>
</organism>
<accession>A0ABS8Z4W0</accession>
<reference evidence="14 15" key="1">
    <citation type="submission" date="2021-12" db="EMBL/GenBank/DDBJ databases">
        <title>Genome sequence of Kibdelosporangium philippinense ATCC 49844.</title>
        <authorList>
            <person name="Fedorov E.A."/>
            <person name="Omeragic M."/>
            <person name="Shalygina K.F."/>
            <person name="Maclea K.S."/>
        </authorList>
    </citation>
    <scope>NUCLEOTIDE SEQUENCE [LARGE SCALE GENOMIC DNA]</scope>
    <source>
        <strain evidence="14 15">ATCC 49844</strain>
    </source>
</reference>
<evidence type="ECO:0000256" key="4">
    <source>
        <dbReference type="ARBA" id="ARBA00022538"/>
    </source>
</evidence>
<comment type="similarity">
    <text evidence="2">Belongs to the TMEM175 family.</text>
</comment>
<comment type="caution">
    <text evidence="14">The sequence shown here is derived from an EMBL/GenBank/DDBJ whole genome shotgun (WGS) entry which is preliminary data.</text>
</comment>
<evidence type="ECO:0000256" key="7">
    <source>
        <dbReference type="ARBA" id="ARBA00022958"/>
    </source>
</evidence>
<evidence type="ECO:0000256" key="6">
    <source>
        <dbReference type="ARBA" id="ARBA00022826"/>
    </source>
</evidence>
<keyword evidence="15" id="KW-1185">Reference proteome</keyword>
<keyword evidence="4" id="KW-0633">Potassium transport</keyword>
<dbReference type="Pfam" id="PF06736">
    <property type="entry name" value="TMEM175"/>
    <property type="match status" value="1"/>
</dbReference>
<keyword evidence="3" id="KW-0813">Transport</keyword>
<evidence type="ECO:0000256" key="12">
    <source>
        <dbReference type="ARBA" id="ARBA00034430"/>
    </source>
</evidence>
<keyword evidence="8 13" id="KW-1133">Transmembrane helix</keyword>
<gene>
    <name evidence="14" type="ORF">LWC34_08870</name>
</gene>
<evidence type="ECO:0000256" key="8">
    <source>
        <dbReference type="ARBA" id="ARBA00022989"/>
    </source>
</evidence>
<feature type="transmembrane region" description="Helical" evidence="13">
    <location>
        <begin position="133"/>
        <end position="157"/>
    </location>
</feature>
<keyword evidence="10 13" id="KW-0472">Membrane</keyword>
<evidence type="ECO:0000256" key="5">
    <source>
        <dbReference type="ARBA" id="ARBA00022692"/>
    </source>
</evidence>
<evidence type="ECO:0000256" key="1">
    <source>
        <dbReference type="ARBA" id="ARBA00004141"/>
    </source>
</evidence>
<evidence type="ECO:0000313" key="14">
    <source>
        <dbReference type="EMBL" id="MCE7002939.1"/>
    </source>
</evidence>
<protein>
    <submittedName>
        <fullName evidence="14">DUF1211 domain-containing protein</fullName>
    </submittedName>
</protein>
<keyword evidence="6" id="KW-0631">Potassium channel</keyword>
<comment type="subcellular location">
    <subcellularLocation>
        <location evidence="1">Membrane</location>
        <topology evidence="1">Multi-pass membrane protein</topology>
    </subcellularLocation>
</comment>
<name>A0ABS8Z4W0_9PSEU</name>
<feature type="transmembrane region" description="Helical" evidence="13">
    <location>
        <begin position="99"/>
        <end position="121"/>
    </location>
</feature>
<evidence type="ECO:0000256" key="13">
    <source>
        <dbReference type="SAM" id="Phobius"/>
    </source>
</evidence>
<evidence type="ECO:0000256" key="2">
    <source>
        <dbReference type="ARBA" id="ARBA00006920"/>
    </source>
</evidence>
<dbReference type="Proteomes" id="UP001521150">
    <property type="component" value="Unassembled WGS sequence"/>
</dbReference>
<evidence type="ECO:0000256" key="9">
    <source>
        <dbReference type="ARBA" id="ARBA00023065"/>
    </source>
</evidence>
<evidence type="ECO:0000256" key="10">
    <source>
        <dbReference type="ARBA" id="ARBA00023136"/>
    </source>
</evidence>
<feature type="transmembrane region" description="Helical" evidence="13">
    <location>
        <begin position="64"/>
        <end position="84"/>
    </location>
</feature>
<dbReference type="EMBL" id="JAJVCN010000001">
    <property type="protein sequence ID" value="MCE7002939.1"/>
    <property type="molecule type" value="Genomic_DNA"/>
</dbReference>